<protein>
    <submittedName>
        <fullName evidence="1">Uncharacterized protein</fullName>
    </submittedName>
</protein>
<evidence type="ECO:0000313" key="1">
    <source>
        <dbReference type="EMBL" id="DAF61931.1"/>
    </source>
</evidence>
<organism evidence="1">
    <name type="scientific">Siphoviridae sp. ctP0x5</name>
    <dbReference type="NCBI Taxonomy" id="2827863"/>
    <lineage>
        <taxon>Viruses</taxon>
        <taxon>Duplodnaviria</taxon>
        <taxon>Heunggongvirae</taxon>
        <taxon>Uroviricota</taxon>
        <taxon>Caudoviricetes</taxon>
    </lineage>
</organism>
<reference evidence="1" key="1">
    <citation type="journal article" date="2021" name="Proc. Natl. Acad. Sci. U.S.A.">
        <title>A Catalog of Tens of Thousands of Viruses from Human Metagenomes Reveals Hidden Associations with Chronic Diseases.</title>
        <authorList>
            <person name="Tisza M.J."/>
            <person name="Buck C.B."/>
        </authorList>
    </citation>
    <scope>NUCLEOTIDE SEQUENCE</scope>
    <source>
        <strain evidence="1">CtP0x5</strain>
    </source>
</reference>
<sequence>MLKWMETCGNLGHSSVVGFYSDGDGDFRPKFEFDREYEQTKGYWDKEKLPNIEVMFDAG</sequence>
<proteinExistence type="predicted"/>
<dbReference type="EMBL" id="BK032818">
    <property type="protein sequence ID" value="DAF61931.1"/>
    <property type="molecule type" value="Genomic_DNA"/>
</dbReference>
<name>A0A8S5TFX7_9CAUD</name>
<accession>A0A8S5TFX7</accession>